<proteinExistence type="predicted"/>
<keyword evidence="3" id="KW-1185">Reference proteome</keyword>
<dbReference type="Proteomes" id="UP000738376">
    <property type="component" value="Unassembled WGS sequence"/>
</dbReference>
<evidence type="ECO:0000259" key="1">
    <source>
        <dbReference type="Pfam" id="PF03432"/>
    </source>
</evidence>
<dbReference type="RefSeq" id="WP_169366007.1">
    <property type="nucleotide sequence ID" value="NZ_JAAVJL010000005.1"/>
</dbReference>
<protein>
    <submittedName>
        <fullName evidence="2">Relaxase/mobilization nuclease domain-containing protein</fullName>
    </submittedName>
</protein>
<accession>A0ABX1LZV3</accession>
<feature type="domain" description="MobA/VirD2-like nuclease" evidence="1">
    <location>
        <begin position="17"/>
        <end position="143"/>
    </location>
</feature>
<organism evidence="2 3">
    <name type="scientific">Pseudanabaena yagii GIHE-NHR1</name>
    <dbReference type="NCBI Taxonomy" id="2722753"/>
    <lineage>
        <taxon>Bacteria</taxon>
        <taxon>Bacillati</taxon>
        <taxon>Cyanobacteriota</taxon>
        <taxon>Cyanophyceae</taxon>
        <taxon>Pseudanabaenales</taxon>
        <taxon>Pseudanabaenaceae</taxon>
        <taxon>Pseudanabaena</taxon>
        <taxon>Pseudanabaena yagii</taxon>
    </lineage>
</organism>
<comment type="caution">
    <text evidence="2">The sequence shown here is derived from an EMBL/GenBank/DDBJ whole genome shotgun (WGS) entry which is preliminary data.</text>
</comment>
<name>A0ABX1LZV3_9CYAN</name>
<dbReference type="Pfam" id="PF03432">
    <property type="entry name" value="Relaxase"/>
    <property type="match status" value="1"/>
</dbReference>
<gene>
    <name evidence="2" type="ORF">HC246_24280</name>
</gene>
<evidence type="ECO:0000313" key="2">
    <source>
        <dbReference type="EMBL" id="NMF61060.1"/>
    </source>
</evidence>
<evidence type="ECO:0000313" key="3">
    <source>
        <dbReference type="Proteomes" id="UP000738376"/>
    </source>
</evidence>
<sequence>MIGKIIKGKSFQGCLSYVMRKTGAAVIDMNMDGKDPYSLANEFSLSWQLRPKLSYKVCHVILSLSPEEHLNNDAWQIAIAQYLKEMGFTNNQYVAVKHTDKENHEHIHLVISRVRMDGSVVSDSWDWTRSQDVIRKLEQDFGLAAVPSSWESDRQEQTKSQIDKELETGKATVKRQLADKIDATLVSTMSLPDFIEQLNLEGIEVRVDRDRKGKPKGIAYKFDGVSMAGSSVGKAYSLPRILKRIESTSEQGIHSNISSISSHISQVIREQVKVGITMPQLIEQLKHSGVAAHVKYTRTKKIKGISYSLGSNSIQGNELGKEYSWGGLQKYLQVSYDPARDRSIILEMQSANLKAISQPIESLHQTEQGLSDSFLNELVVELEKQRSLKALKPTQSENITNLEISINLEQSRNDLAQMVAAICHQLLNELGVDRFGEMGKNAYGIQRSGDTLTVERLRGDRQIVLQFKGQEVKFEQLSELDIQQFEQAWQHRSQVQQKSIDGQAKIG</sequence>
<dbReference type="InterPro" id="IPR005094">
    <property type="entry name" value="Endonuclease_MobA/VirD2"/>
</dbReference>
<dbReference type="EMBL" id="JAAVJL010000005">
    <property type="protein sequence ID" value="NMF61060.1"/>
    <property type="molecule type" value="Genomic_DNA"/>
</dbReference>
<reference evidence="2 3" key="1">
    <citation type="submission" date="2020-03" db="EMBL/GenBank/DDBJ databases">
        <title>Draft Genome Sequence of 2-Methylisoborneol Producing Pseudanabaena yagii Strain GIHE-NHR1 Isolated from North Han River in South Korea.</title>
        <authorList>
            <person name="Jeong J."/>
        </authorList>
    </citation>
    <scope>NUCLEOTIDE SEQUENCE [LARGE SCALE GENOMIC DNA]</scope>
    <source>
        <strain evidence="2 3">GIHE-NHR1</strain>
    </source>
</reference>